<keyword evidence="1" id="KW-1133">Transmembrane helix</keyword>
<sequence>MLSDYDEVPDSWQDESKLSANIRLWSQIAPMFTMPVAGELCTSSLGWESVYYLHGIVTIALFTVFIVYHRNAPTKHPLVKPKELMKVMFGKGSIYSGPGKQRVSKKVPYAAMYKDPAIWAILVAAFGNFMGTQLSLQFMPTYINKIVLVASTCILGFNSGGFFKSSQMVSRQHSHFTLANIAFVNCTCMLLTPLLSELIAPDNTPETWSIVLCLHGVILLTTNAFFCVFGSARPASWTFVSWSRKGSHVKPIQPNRQKIYDLTPDRPKIDAKL</sequence>
<accession>A0A0B2VCK1</accession>
<dbReference type="PANTHER" id="PTHR45757:SF23">
    <property type="entry name" value="MAJOR FACILITATOR SUPERFAMILY (MFS) PROFILE DOMAIN-CONTAINING PROTEIN"/>
    <property type="match status" value="1"/>
</dbReference>
<dbReference type="Gene3D" id="1.20.1250.20">
    <property type="entry name" value="MFS general substrate transporter like domains"/>
    <property type="match status" value="1"/>
</dbReference>
<evidence type="ECO:0000313" key="2">
    <source>
        <dbReference type="EMBL" id="KHN79172.1"/>
    </source>
</evidence>
<dbReference type="SUPFAM" id="SSF103473">
    <property type="entry name" value="MFS general substrate transporter"/>
    <property type="match status" value="1"/>
</dbReference>
<gene>
    <name evidence="2" type="primary">Picot</name>
    <name evidence="2" type="ORF">Tcan_06187</name>
</gene>
<dbReference type="STRING" id="6265.A0A0B2VCK1"/>
<name>A0A0B2VCK1_TOXCA</name>
<evidence type="ECO:0000313" key="3">
    <source>
        <dbReference type="Proteomes" id="UP000031036"/>
    </source>
</evidence>
<dbReference type="InterPro" id="IPR036259">
    <property type="entry name" value="MFS_trans_sf"/>
</dbReference>
<organism evidence="2 3">
    <name type="scientific">Toxocara canis</name>
    <name type="common">Canine roundworm</name>
    <dbReference type="NCBI Taxonomy" id="6265"/>
    <lineage>
        <taxon>Eukaryota</taxon>
        <taxon>Metazoa</taxon>
        <taxon>Ecdysozoa</taxon>
        <taxon>Nematoda</taxon>
        <taxon>Chromadorea</taxon>
        <taxon>Rhabditida</taxon>
        <taxon>Spirurina</taxon>
        <taxon>Ascaridomorpha</taxon>
        <taxon>Ascaridoidea</taxon>
        <taxon>Toxocaridae</taxon>
        <taxon>Toxocara</taxon>
    </lineage>
</organism>
<keyword evidence="3" id="KW-1185">Reference proteome</keyword>
<feature type="transmembrane region" description="Helical" evidence="1">
    <location>
        <begin position="142"/>
        <end position="163"/>
    </location>
</feature>
<reference evidence="2 3" key="1">
    <citation type="submission" date="2014-11" db="EMBL/GenBank/DDBJ databases">
        <title>Genetic blueprint of the zoonotic pathogen Toxocara canis.</title>
        <authorList>
            <person name="Zhu X.-Q."/>
            <person name="Korhonen P.K."/>
            <person name="Cai H."/>
            <person name="Young N.D."/>
            <person name="Nejsum P."/>
            <person name="von Samson-Himmelstjerna G."/>
            <person name="Boag P.R."/>
            <person name="Tan P."/>
            <person name="Li Q."/>
            <person name="Min J."/>
            <person name="Yang Y."/>
            <person name="Wang X."/>
            <person name="Fang X."/>
            <person name="Hall R.S."/>
            <person name="Hofmann A."/>
            <person name="Sternberg P.W."/>
            <person name="Jex A.R."/>
            <person name="Gasser R.B."/>
        </authorList>
    </citation>
    <scope>NUCLEOTIDE SEQUENCE [LARGE SCALE GENOMIC DNA]</scope>
    <source>
        <strain evidence="2">PN_DK_2014</strain>
    </source>
</reference>
<dbReference type="OMA" id="WIASSKN"/>
<keyword evidence="1" id="KW-0812">Transmembrane</keyword>
<dbReference type="PANTHER" id="PTHR45757">
    <property type="entry name" value="PROTEIN CBG23364-RELATED"/>
    <property type="match status" value="1"/>
</dbReference>
<feature type="transmembrane region" description="Helical" evidence="1">
    <location>
        <begin position="50"/>
        <end position="68"/>
    </location>
</feature>
<dbReference type="GO" id="GO:0016020">
    <property type="term" value="C:membrane"/>
    <property type="evidence" value="ECO:0007669"/>
    <property type="project" value="TreeGrafter"/>
</dbReference>
<dbReference type="InterPro" id="IPR011701">
    <property type="entry name" value="MFS"/>
</dbReference>
<keyword evidence="1" id="KW-0472">Membrane</keyword>
<feature type="transmembrane region" description="Helical" evidence="1">
    <location>
        <begin position="175"/>
        <end position="195"/>
    </location>
</feature>
<dbReference type="GO" id="GO:0022857">
    <property type="term" value="F:transmembrane transporter activity"/>
    <property type="evidence" value="ECO:0007669"/>
    <property type="project" value="InterPro"/>
</dbReference>
<dbReference type="Pfam" id="PF07690">
    <property type="entry name" value="MFS_1"/>
    <property type="match status" value="1"/>
</dbReference>
<comment type="caution">
    <text evidence="2">The sequence shown here is derived from an EMBL/GenBank/DDBJ whole genome shotgun (WGS) entry which is preliminary data.</text>
</comment>
<proteinExistence type="predicted"/>
<protein>
    <submittedName>
        <fullName evidence="2">Putative inorganic phosphate cotransporter</fullName>
    </submittedName>
</protein>
<feature type="transmembrane region" description="Helical" evidence="1">
    <location>
        <begin position="116"/>
        <end position="136"/>
    </location>
</feature>
<dbReference type="Proteomes" id="UP000031036">
    <property type="component" value="Unassembled WGS sequence"/>
</dbReference>
<dbReference type="EMBL" id="JPKZ01001943">
    <property type="protein sequence ID" value="KHN79172.1"/>
    <property type="molecule type" value="Genomic_DNA"/>
</dbReference>
<dbReference type="OrthoDB" id="2985014at2759"/>
<dbReference type="AlphaFoldDB" id="A0A0B2VCK1"/>
<evidence type="ECO:0000256" key="1">
    <source>
        <dbReference type="SAM" id="Phobius"/>
    </source>
</evidence>
<feature type="transmembrane region" description="Helical" evidence="1">
    <location>
        <begin position="207"/>
        <end position="229"/>
    </location>
</feature>